<dbReference type="EMBL" id="CU459003">
    <property type="protein sequence ID" value="CAM77817.1"/>
    <property type="molecule type" value="Genomic_DNA"/>
</dbReference>
<feature type="transmembrane region" description="Helical" evidence="1">
    <location>
        <begin position="63"/>
        <end position="82"/>
    </location>
</feature>
<dbReference type="AlphaFoldDB" id="A4U4L0"/>
<keyword evidence="1" id="KW-1133">Transmembrane helix</keyword>
<keyword evidence="1" id="KW-0812">Transmembrane</keyword>
<evidence type="ECO:0000313" key="2">
    <source>
        <dbReference type="EMBL" id="CAM77817.1"/>
    </source>
</evidence>
<accession>A4U4L0</accession>
<dbReference type="RefSeq" id="WP_106001207.1">
    <property type="nucleotide sequence ID" value="NZ_CP027527.1"/>
</dbReference>
<reference evidence="2" key="1">
    <citation type="journal article" date="2007" name="J. Bacteriol.">
        <title>Comparative genome analysis of four magnetotactic bacteria reveals a complex set of group-specific genes implicated in magnetosome biomineralization and function.</title>
        <authorList>
            <person name="Richter M."/>
            <person name="Kube M."/>
            <person name="Bazylinski D.A."/>
            <person name="Lombardot T."/>
            <person name="Gloeckner F.O."/>
            <person name="Reinhardt R."/>
            <person name="Schueler D."/>
        </authorList>
    </citation>
    <scope>NUCLEOTIDE SEQUENCE</scope>
    <source>
        <strain evidence="2">MSR-1</strain>
    </source>
</reference>
<sequence>MTIDRFHDDLDALLKRHDPARRIDPQSVARISRAVLTRIAAEPPPPWWLHLLPARSWRALPRYAVSLVLGLALGLAAGLSGLGQAQAVTTPLDLYAYAQPLSPVGL</sequence>
<evidence type="ECO:0000256" key="1">
    <source>
        <dbReference type="SAM" id="Phobius"/>
    </source>
</evidence>
<name>A4U4L0_9PROT</name>
<protein>
    <submittedName>
        <fullName evidence="2">Uncharacterized protein</fullName>
    </submittedName>
</protein>
<keyword evidence="1" id="KW-0472">Membrane</keyword>
<proteinExistence type="predicted"/>
<organism evidence="2">
    <name type="scientific">Magnetospirillum gryphiswaldense</name>
    <dbReference type="NCBI Taxonomy" id="55518"/>
    <lineage>
        <taxon>Bacteria</taxon>
        <taxon>Pseudomonadati</taxon>
        <taxon>Pseudomonadota</taxon>
        <taxon>Alphaproteobacteria</taxon>
        <taxon>Rhodospirillales</taxon>
        <taxon>Rhodospirillaceae</taxon>
        <taxon>Magnetospirillum</taxon>
    </lineage>
</organism>
<gene>
    <name evidence="2" type="ORF">MGR_3885</name>
</gene>